<keyword evidence="1" id="KW-0812">Transmembrane</keyword>
<organism evidence="2 3">
    <name type="scientific">Lacipirellula parvula</name>
    <dbReference type="NCBI Taxonomy" id="2650471"/>
    <lineage>
        <taxon>Bacteria</taxon>
        <taxon>Pseudomonadati</taxon>
        <taxon>Planctomycetota</taxon>
        <taxon>Planctomycetia</taxon>
        <taxon>Pirellulales</taxon>
        <taxon>Lacipirellulaceae</taxon>
        <taxon>Lacipirellula</taxon>
    </lineage>
</organism>
<accession>A0A5K7X9U0</accession>
<keyword evidence="1" id="KW-0472">Membrane</keyword>
<sequence length="115" mass="12520">MKTIRRLIQISNFDGVATTLESVKRGAWIGLQWAHLIGVLACGVIPSGVLAFCLAMTAYRGSLSRLGENGVPWELIGGILFMYALVCGWGALFGAVLGPICYVFTRRRWVNSDAE</sequence>
<keyword evidence="3" id="KW-1185">Reference proteome</keyword>
<dbReference type="EMBL" id="AP021861">
    <property type="protein sequence ID" value="BBO33155.1"/>
    <property type="molecule type" value="Genomic_DNA"/>
</dbReference>
<evidence type="ECO:0000313" key="2">
    <source>
        <dbReference type="EMBL" id="BBO33155.1"/>
    </source>
</evidence>
<dbReference type="RefSeq" id="WP_152098994.1">
    <property type="nucleotide sequence ID" value="NZ_AP021861.1"/>
</dbReference>
<feature type="transmembrane region" description="Helical" evidence="1">
    <location>
        <begin position="33"/>
        <end position="59"/>
    </location>
</feature>
<gene>
    <name evidence="2" type="ORF">PLANPX_2767</name>
</gene>
<name>A0A5K7X9U0_9BACT</name>
<dbReference type="Proteomes" id="UP000326837">
    <property type="component" value="Chromosome"/>
</dbReference>
<evidence type="ECO:0000313" key="3">
    <source>
        <dbReference type="Proteomes" id="UP000326837"/>
    </source>
</evidence>
<reference evidence="3" key="1">
    <citation type="submission" date="2019-10" db="EMBL/GenBank/DDBJ databases">
        <title>Lacipirellula parvula gen. nov., sp. nov., representing a lineage of planctomycetes widespread in freshwater anoxic habitats, and description of the family Lacipirellulaceae.</title>
        <authorList>
            <person name="Dedysh S.N."/>
            <person name="Kulichevskaya I.S."/>
            <person name="Beletsky A.V."/>
            <person name="Rakitin A.L."/>
            <person name="Mardanov A.V."/>
            <person name="Ivanova A.A."/>
            <person name="Saltykova V.X."/>
            <person name="Rijpstra W.I.C."/>
            <person name="Sinninghe Damste J.S."/>
            <person name="Ravin N.V."/>
        </authorList>
    </citation>
    <scope>NUCLEOTIDE SEQUENCE [LARGE SCALE GENOMIC DNA]</scope>
    <source>
        <strain evidence="3">PX69</strain>
    </source>
</reference>
<dbReference type="KEGG" id="lpav:PLANPX_2767"/>
<keyword evidence="1" id="KW-1133">Transmembrane helix</keyword>
<dbReference type="AlphaFoldDB" id="A0A5K7X9U0"/>
<evidence type="ECO:0000256" key="1">
    <source>
        <dbReference type="SAM" id="Phobius"/>
    </source>
</evidence>
<protein>
    <submittedName>
        <fullName evidence="2">Uncharacterized protein</fullName>
    </submittedName>
</protein>
<feature type="transmembrane region" description="Helical" evidence="1">
    <location>
        <begin position="79"/>
        <end position="104"/>
    </location>
</feature>
<proteinExistence type="predicted"/>